<dbReference type="RefSeq" id="WP_073336323.1">
    <property type="nucleotide sequence ID" value="NZ_FQXM01000002.1"/>
</dbReference>
<feature type="region of interest" description="Disordered" evidence="14">
    <location>
        <begin position="193"/>
        <end position="236"/>
    </location>
</feature>
<keyword evidence="4 13" id="KW-0808">Transferase</keyword>
<dbReference type="GO" id="GO:0008408">
    <property type="term" value="F:3'-5' exonuclease activity"/>
    <property type="evidence" value="ECO:0007669"/>
    <property type="project" value="UniProtKB-UniRule"/>
</dbReference>
<keyword evidence="18" id="KW-1185">Reference proteome</keyword>
<dbReference type="Pfam" id="PF07733">
    <property type="entry name" value="DNA_pol3_alpha"/>
    <property type="match status" value="1"/>
</dbReference>
<evidence type="ECO:0000259" key="15">
    <source>
        <dbReference type="SMART" id="SM00479"/>
    </source>
</evidence>
<evidence type="ECO:0000256" key="13">
    <source>
        <dbReference type="HAMAP-Rule" id="MF_00356"/>
    </source>
</evidence>
<organism evidence="17 18">
    <name type="scientific">Clostridium grantii DSM 8605</name>
    <dbReference type="NCBI Taxonomy" id="1121316"/>
    <lineage>
        <taxon>Bacteria</taxon>
        <taxon>Bacillati</taxon>
        <taxon>Bacillota</taxon>
        <taxon>Clostridia</taxon>
        <taxon>Eubacteriales</taxon>
        <taxon>Clostridiaceae</taxon>
        <taxon>Clostridium</taxon>
    </lineage>
</organism>
<dbReference type="Pfam" id="PF14579">
    <property type="entry name" value="HHH_6"/>
    <property type="match status" value="1"/>
</dbReference>
<keyword evidence="5 13" id="KW-0548">Nucleotidyltransferase</keyword>
<evidence type="ECO:0000256" key="12">
    <source>
        <dbReference type="ARBA" id="ARBA00049244"/>
    </source>
</evidence>
<dbReference type="NCBIfam" id="TIGR01405">
    <property type="entry name" value="polC_Gram_pos"/>
    <property type="match status" value="1"/>
</dbReference>
<evidence type="ECO:0000256" key="10">
    <source>
        <dbReference type="ARBA" id="ARBA00022932"/>
    </source>
</evidence>
<dbReference type="EC" id="2.7.7.7" evidence="13"/>
<reference evidence="17 18" key="1">
    <citation type="submission" date="2016-11" db="EMBL/GenBank/DDBJ databases">
        <authorList>
            <person name="Jaros S."/>
            <person name="Januszkiewicz K."/>
            <person name="Wedrychowicz H."/>
        </authorList>
    </citation>
    <scope>NUCLEOTIDE SEQUENCE [LARGE SCALE GENOMIC DNA]</scope>
    <source>
        <strain evidence="17 18">DSM 8605</strain>
    </source>
</reference>
<dbReference type="InterPro" id="IPR012340">
    <property type="entry name" value="NA-bd_OB-fold"/>
</dbReference>
<keyword evidence="10 13" id="KW-0239">DNA-directed DNA polymerase</keyword>
<dbReference type="GO" id="GO:0003677">
    <property type="term" value="F:DNA binding"/>
    <property type="evidence" value="ECO:0007669"/>
    <property type="project" value="UniProtKB-UniRule"/>
</dbReference>
<dbReference type="Gene3D" id="3.20.20.140">
    <property type="entry name" value="Metal-dependent hydrolases"/>
    <property type="match status" value="2"/>
</dbReference>
<evidence type="ECO:0000256" key="4">
    <source>
        <dbReference type="ARBA" id="ARBA00022679"/>
    </source>
</evidence>
<name>A0A1M5QWC9_9CLOT</name>
<evidence type="ECO:0000256" key="9">
    <source>
        <dbReference type="ARBA" id="ARBA00022839"/>
    </source>
</evidence>
<proteinExistence type="inferred from homology"/>
<dbReference type="InterPro" id="IPR003141">
    <property type="entry name" value="Pol/His_phosphatase_N"/>
</dbReference>
<dbReference type="NCBIfam" id="TIGR00573">
    <property type="entry name" value="dnaq"/>
    <property type="match status" value="1"/>
</dbReference>
<feature type="domain" description="Polymerase/histidinol phosphatase N-terminal" evidence="16">
    <location>
        <begin position="353"/>
        <end position="420"/>
    </location>
</feature>
<accession>A0A1M5QWC9</accession>
<dbReference type="InterPro" id="IPR011708">
    <property type="entry name" value="DNA_pol3_alpha_NTPase_dom"/>
</dbReference>
<dbReference type="InterPro" id="IPR024754">
    <property type="entry name" value="DNA_PolC-like_N_II"/>
</dbReference>
<dbReference type="SMART" id="SM00479">
    <property type="entry name" value="EXOIII"/>
    <property type="match status" value="1"/>
</dbReference>
<dbReference type="CDD" id="cd07435">
    <property type="entry name" value="PHP_PolIIIA_POLC"/>
    <property type="match status" value="1"/>
</dbReference>
<evidence type="ECO:0000256" key="3">
    <source>
        <dbReference type="ARBA" id="ARBA00022490"/>
    </source>
</evidence>
<dbReference type="InterPro" id="IPR004365">
    <property type="entry name" value="NA-bd_OB_tRNA"/>
</dbReference>
<comment type="function">
    <text evidence="1 13">Required for replicative DNA synthesis. This DNA polymerase also exhibits 3' to 5' exonuclease activity.</text>
</comment>
<dbReference type="InterPro" id="IPR036397">
    <property type="entry name" value="RNaseH_sf"/>
</dbReference>
<dbReference type="Gene3D" id="2.40.50.140">
    <property type="entry name" value="Nucleic acid-binding proteins"/>
    <property type="match status" value="1"/>
</dbReference>
<dbReference type="InterPro" id="IPR004013">
    <property type="entry name" value="PHP_dom"/>
</dbReference>
<keyword evidence="6 13" id="KW-0235">DNA replication</keyword>
<dbReference type="InterPro" id="IPR040982">
    <property type="entry name" value="DNA_pol3_finger"/>
</dbReference>
<dbReference type="CDD" id="cd04484">
    <property type="entry name" value="polC_OBF"/>
    <property type="match status" value="1"/>
</dbReference>
<dbReference type="InterPro" id="IPR013520">
    <property type="entry name" value="Ribonucl_H"/>
</dbReference>
<dbReference type="Pfam" id="PF00929">
    <property type="entry name" value="RNase_T"/>
    <property type="match status" value="1"/>
</dbReference>
<comment type="similarity">
    <text evidence="13">Belongs to the DNA polymerase type-C family. PolC subfamily.</text>
</comment>
<dbReference type="GO" id="GO:0005737">
    <property type="term" value="C:cytoplasm"/>
    <property type="evidence" value="ECO:0007669"/>
    <property type="project" value="UniProtKB-SubCell"/>
</dbReference>
<dbReference type="InterPro" id="IPR044923">
    <property type="entry name" value="PolC_middle_finger_sf"/>
</dbReference>
<dbReference type="Gene3D" id="3.30.1900.20">
    <property type="match status" value="2"/>
</dbReference>
<dbReference type="Gene3D" id="1.10.150.870">
    <property type="match status" value="1"/>
</dbReference>
<evidence type="ECO:0000256" key="11">
    <source>
        <dbReference type="ARBA" id="ARBA00025611"/>
    </source>
</evidence>
<dbReference type="Gene3D" id="3.30.420.10">
    <property type="entry name" value="Ribonuclease H-like superfamily/Ribonuclease H"/>
    <property type="match status" value="1"/>
</dbReference>
<dbReference type="NCBIfam" id="NF001688">
    <property type="entry name" value="PRK00448.1"/>
    <property type="match status" value="1"/>
</dbReference>
<dbReference type="GO" id="GO:0006261">
    <property type="term" value="P:DNA-templated DNA replication"/>
    <property type="evidence" value="ECO:0007669"/>
    <property type="project" value="UniProtKB-UniRule"/>
</dbReference>
<keyword evidence="9 13" id="KW-0269">Exonuclease</keyword>
<dbReference type="HAMAP" id="MF_00356">
    <property type="entry name" value="DNApol_PolC"/>
    <property type="match status" value="1"/>
</dbReference>
<protein>
    <recommendedName>
        <fullName evidence="13">DNA polymerase III PolC-type</fullName>
        <shortName evidence="13">PolIII</shortName>
        <ecNumber evidence="13">2.7.7.7</ecNumber>
    </recommendedName>
</protein>
<dbReference type="Gene3D" id="1.10.150.700">
    <property type="entry name" value="PolC, middle finger domain"/>
    <property type="match status" value="2"/>
</dbReference>
<dbReference type="InterPro" id="IPR012337">
    <property type="entry name" value="RNaseH-like_sf"/>
</dbReference>
<dbReference type="SUPFAM" id="SSF53098">
    <property type="entry name" value="Ribonuclease H-like"/>
    <property type="match status" value="1"/>
</dbReference>
<dbReference type="EMBL" id="FQXM01000002">
    <property type="protein sequence ID" value="SHH18435.1"/>
    <property type="molecule type" value="Genomic_DNA"/>
</dbReference>
<evidence type="ECO:0000256" key="6">
    <source>
        <dbReference type="ARBA" id="ARBA00022705"/>
    </source>
</evidence>
<keyword evidence="8 13" id="KW-0378">Hydrolase</keyword>
<dbReference type="STRING" id="1121316.SAMN02745207_00336"/>
<dbReference type="InterPro" id="IPR006054">
    <property type="entry name" value="DnaQ"/>
</dbReference>
<dbReference type="InterPro" id="IPR004805">
    <property type="entry name" value="DnaE2/DnaE/PolC"/>
</dbReference>
<dbReference type="Pfam" id="PF11490">
    <property type="entry name" value="DNA_pol3_a_NII"/>
    <property type="match status" value="1"/>
</dbReference>
<evidence type="ECO:0000256" key="8">
    <source>
        <dbReference type="ARBA" id="ARBA00022801"/>
    </source>
</evidence>
<gene>
    <name evidence="13" type="primary">polC</name>
    <name evidence="17" type="ORF">SAMN02745207_00336</name>
</gene>
<comment type="subcellular location">
    <subcellularLocation>
        <location evidence="2 13">Cytoplasm</location>
    </subcellularLocation>
</comment>
<dbReference type="SMART" id="SM00481">
    <property type="entry name" value="POLIIIAc"/>
    <property type="match status" value="1"/>
</dbReference>
<dbReference type="OrthoDB" id="9804290at2"/>
<dbReference type="GO" id="GO:0003887">
    <property type="term" value="F:DNA-directed DNA polymerase activity"/>
    <property type="evidence" value="ECO:0007669"/>
    <property type="project" value="UniProtKB-UniRule"/>
</dbReference>
<dbReference type="PANTHER" id="PTHR32294">
    <property type="entry name" value="DNA POLYMERASE III SUBUNIT ALPHA"/>
    <property type="match status" value="1"/>
</dbReference>
<evidence type="ECO:0000256" key="7">
    <source>
        <dbReference type="ARBA" id="ARBA00022722"/>
    </source>
</evidence>
<sequence length="1451" mass="163641">MNQNFVNSLLEDFNKNEILMNDKLRIEKVQFLSKSCKMKVYIKSHNSLNGEKISVLKSIIASKLNGFENIELIIAKDISNVDISEIVNKYWVDIVAKISEETPLCKECLIAAEKKLDNNVLSLHLGEEFIYTFLKGKKINNHIENSILEMFGAKIKVNISYNNSIQTMGADFFKERENKEREIITNIIKNKGTNESKSSDKKDSQKTFQKDFKGKSKDKQFYNKEGKSSENNPNVIVGRDFNGDTIEISTITQTSGVVAICGDIIKSEIIETKSGRKIFVFDVTDYTSSMTIKCFPRPKDTEKMEEEIKKGIRVKLRGEATFDTFSREVVIMGRDIIKTTKIEKMDIYEEKRVELHLHTQMSSMDAIAPASKLIERAAKWGHKAIGITDHGVVQAFPEAMDAAKKYNIKVLYGVEAYFVDDGEPIAINCDEKTIKDSFTVFDIETTGFSSAYDKIIEIGAVKIINGEIVDRFSYFVNPETNIPFKIIELTGINNEMVKNSETIEKILPKFVEFAKGTVLVAHNASFDVSFIRKNMSDLNMKFDFPVLDTIPLSKFLYPELKRYKLNTVCKYLGISLENHHRAVDDAEATALIVQESFKRLKEKAIVTIEELNKEYLATIDIKKMNTYHLIIYAKTQAGLKNLYKLISTSNLDYFFKRPRLSKSIINQYRDGLIIGSACEAGQVFSSVLQGKSSEEMQEIVKFYDFLEIQPTGNNEFMIKKGIVKNEDQLKELNIKVVELGEKFNLPVVATGDVHFLDEKDSIFREILMAGKGFSDAKDQPPLYFKTTNEMIKEFEYLGEEKAKEVVIYNTNMIANQIEDILPIPKETFPPKIEGADDDIRNMTMQKAKSIYGDPLPDIVQKRLDKELNSIISNGYAVLYLIAHKLVAKSLEDGYLVGSRGSVGSSLVATMTDITEVNGLPAHYVCEKCKYSQFITDGSVSSGVDLPDKDCPNCGENLYKEGFDIPFETFLGFEGDKEPDIDLNFSGDNQADIHRYTEVLFGKGHTFKAGTIGTIAEKTAYGFVKKYLDENNSKVTTAEINRLTAGCTGVKRTSGQHPGGIMVVPADNEIYNFCPIQHPADDPNSDIITTHFDYHSISGRLLKLDILGHDDPTMLRMLKDITGIDPTTVPIGDEKVLSLFTGTDALGITPEELGCPVATYGLPEFGTKFVRGMLLDTMPQTFSDLVRISGLSHGTDVWLNNAQYFIKEGLTTLKDCISTRDDIMVYLIYKGLPPQDAFTIMEKVRKGKGLGEKDEELMRQNSVPDWYIESCKRIKYMFPKGHAVAYVMMAMRIAYYKVYYPEAYYSAFFTVRGLDDFDAELICKGEDAINLKINEINEMGNNISQKEKGLLTVLELSYEMYKRKINLLRVDLYKSEATRFVIEEKGIRPPLSALAGVGVNAAKAMVEARIHGEFISKEDLRLRTKVTKSVIETLSIHGCINGLPDTNQLCLF</sequence>
<dbReference type="InterPro" id="IPR006308">
    <property type="entry name" value="Pol_III_a_PolC-type_gram_pos"/>
</dbReference>
<feature type="compositionally biased region" description="Basic and acidic residues" evidence="14">
    <location>
        <begin position="193"/>
        <end position="228"/>
    </location>
</feature>
<dbReference type="InterPro" id="IPR029460">
    <property type="entry name" value="DNAPol_HHH"/>
</dbReference>
<evidence type="ECO:0000256" key="2">
    <source>
        <dbReference type="ARBA" id="ARBA00004496"/>
    </source>
</evidence>
<evidence type="ECO:0000256" key="14">
    <source>
        <dbReference type="SAM" id="MobiDB-lite"/>
    </source>
</evidence>
<feature type="domain" description="Exonuclease" evidence="15">
    <location>
        <begin position="437"/>
        <end position="602"/>
    </location>
</feature>
<keyword evidence="3 13" id="KW-0963">Cytoplasm</keyword>
<dbReference type="Pfam" id="PF01336">
    <property type="entry name" value="tRNA_anti-codon"/>
    <property type="match status" value="1"/>
</dbReference>
<dbReference type="Proteomes" id="UP000184447">
    <property type="component" value="Unassembled WGS sequence"/>
</dbReference>
<dbReference type="FunFam" id="3.30.420.10:FF:000045">
    <property type="entry name" value="3'-5' exonuclease DinG"/>
    <property type="match status" value="1"/>
</dbReference>
<comment type="catalytic activity">
    <reaction evidence="12 13">
        <text>DNA(n) + a 2'-deoxyribonucleoside 5'-triphosphate = DNA(n+1) + diphosphate</text>
        <dbReference type="Rhea" id="RHEA:22508"/>
        <dbReference type="Rhea" id="RHEA-COMP:17339"/>
        <dbReference type="Rhea" id="RHEA-COMP:17340"/>
        <dbReference type="ChEBI" id="CHEBI:33019"/>
        <dbReference type="ChEBI" id="CHEBI:61560"/>
        <dbReference type="ChEBI" id="CHEBI:173112"/>
        <dbReference type="EC" id="2.7.7.7"/>
    </reaction>
</comment>
<evidence type="ECO:0000313" key="17">
    <source>
        <dbReference type="EMBL" id="SHH18435.1"/>
    </source>
</evidence>
<dbReference type="PANTHER" id="PTHR32294:SF5">
    <property type="entry name" value="DNA POLYMERASE III POLC-TYPE"/>
    <property type="match status" value="1"/>
</dbReference>
<dbReference type="Pfam" id="PF02811">
    <property type="entry name" value="PHP"/>
    <property type="match status" value="1"/>
</dbReference>
<evidence type="ECO:0000256" key="5">
    <source>
        <dbReference type="ARBA" id="ARBA00022695"/>
    </source>
</evidence>
<keyword evidence="7 13" id="KW-0540">Nuclease</keyword>
<comment type="function">
    <text evidence="11">DNA polymerase III is a complex, multichain enzyme responsible for most of the replicative synthesis in bacteria. This DNA polymerase also exhibits 3' to 5' exonuclease activity. The alpha chain is the DNA polymerase.</text>
</comment>
<evidence type="ECO:0000313" key="18">
    <source>
        <dbReference type="Proteomes" id="UP000184447"/>
    </source>
</evidence>
<evidence type="ECO:0000256" key="1">
    <source>
        <dbReference type="ARBA" id="ARBA00003452"/>
    </source>
</evidence>
<dbReference type="Pfam" id="PF17657">
    <property type="entry name" value="DNA_pol3_finger"/>
    <property type="match status" value="1"/>
</dbReference>
<evidence type="ECO:0000259" key="16">
    <source>
        <dbReference type="SMART" id="SM00481"/>
    </source>
</evidence>